<reference evidence="2" key="1">
    <citation type="submission" date="2015-12" db="EMBL/GenBank/DDBJ databases">
        <title>De novo transcriptome assembly of four potential Pierce s Disease insect vectors from Arizona vineyards.</title>
        <authorList>
            <person name="Tassone E.E."/>
        </authorList>
    </citation>
    <scope>NUCLEOTIDE SEQUENCE</scope>
</reference>
<organism evidence="2">
    <name type="scientific">Clastoptera arizonana</name>
    <name type="common">Arizona spittle bug</name>
    <dbReference type="NCBI Taxonomy" id="38151"/>
    <lineage>
        <taxon>Eukaryota</taxon>
        <taxon>Metazoa</taxon>
        <taxon>Ecdysozoa</taxon>
        <taxon>Arthropoda</taxon>
        <taxon>Hexapoda</taxon>
        <taxon>Insecta</taxon>
        <taxon>Pterygota</taxon>
        <taxon>Neoptera</taxon>
        <taxon>Paraneoptera</taxon>
        <taxon>Hemiptera</taxon>
        <taxon>Auchenorrhyncha</taxon>
        <taxon>Cercopoidea</taxon>
        <taxon>Clastopteridae</taxon>
        <taxon>Clastoptera</taxon>
    </lineage>
</organism>
<sequence length="732" mass="80842">MALPPVAALTSSYNAALSIEGNKIGNVKQERDDEAEIAELAAKMVEQNKAKLAAAHTASAGRNSGMGVNHGQSNILNFFNRNKNQGTSLQDRKKSVTPAIDEQSLRGRFGWVTLAKTVFPFIIRDGDVKYLCVRLLEEKVLNKYLNYLHSDIYSCVNVKSFKITDIEAKLFTEINVKHCDNHFGSSPFTTEDHIVRIDDAKEFYCFVDVCYNKLANCGVNGKEKCGFIRINNESVVPYTVKDCNKYVPLFYFEGETDNLKLKAEKLENWDLAYLKFCCKVQGIRNELFASETCSVISLSDIKSYFPSGTVFEDYWPQKVVDSAQLLVTKNSGQQNAGSSWIKPPLGSVQSPTKTTTSTVVVNKVTPTVRTVPQVPGPQQTNPSTHVLHNGWPGLVGGQQSYPIVSQAQQNTRIGQMNLPLHNINTSITPRAYPAQRGNISAAPPQYYSTPHQMALGSSQVTPQPPPLVRATVATPTMGNTTYTNSSMNIIPSSGSMHLMGLQNRTGSMLPPPPHLQYNSTTANSQQQGTKFPPPLIPVNGSANQRYYHPSGTEIIDLSSPPQSPSQRISGLRNGIQQQSQLQQSALTVDGIHSELSTKLIPITESAPSSGSHHPFKIQKALVCEKMVPSINAKPFTYTEMLITLPDLHSYFFPEISLDNCKEAITALKLNMYRGNSQQMQVLKDSQKCQSVNDIVPLVQLRDISQCMPQLRYVIDSIHANSGELPTKRQRTS</sequence>
<gene>
    <name evidence="2" type="ORF">g.38234</name>
</gene>
<protein>
    <submittedName>
        <fullName evidence="2">Uncharacterized protein</fullName>
    </submittedName>
</protein>
<accession>A0A1B6EDD5</accession>
<name>A0A1B6EDD5_9HEMI</name>
<evidence type="ECO:0000313" key="2">
    <source>
        <dbReference type="EMBL" id="JAS35874.1"/>
    </source>
</evidence>
<dbReference type="EMBL" id="GEDC01001424">
    <property type="protein sequence ID" value="JAS35874.1"/>
    <property type="molecule type" value="Transcribed_RNA"/>
</dbReference>
<dbReference type="AlphaFoldDB" id="A0A1B6EDD5"/>
<feature type="region of interest" description="Disordered" evidence="1">
    <location>
        <begin position="551"/>
        <end position="573"/>
    </location>
</feature>
<evidence type="ECO:0000256" key="1">
    <source>
        <dbReference type="SAM" id="MobiDB-lite"/>
    </source>
</evidence>
<proteinExistence type="predicted"/>